<proteinExistence type="predicted"/>
<dbReference type="EMBL" id="LSBH01000001">
    <property type="protein sequence ID" value="OAQ87726.1"/>
    <property type="molecule type" value="Genomic_DNA"/>
</dbReference>
<evidence type="ECO:0000313" key="8">
    <source>
        <dbReference type="Proteomes" id="UP000245956"/>
    </source>
</evidence>
<feature type="compositionally biased region" description="Polar residues" evidence="1">
    <location>
        <begin position="359"/>
        <end position="372"/>
    </location>
</feature>
<evidence type="ECO:0000313" key="5">
    <source>
        <dbReference type="EMBL" id="OAQ87726.1"/>
    </source>
</evidence>
<feature type="region of interest" description="Disordered" evidence="1">
    <location>
        <begin position="329"/>
        <end position="372"/>
    </location>
</feature>
<dbReference type="Proteomes" id="UP000245956">
    <property type="component" value="Unassembled WGS sequence"/>
</dbReference>
<evidence type="ECO:0000313" key="4">
    <source>
        <dbReference type="EMBL" id="KAK4089294.1"/>
    </source>
</evidence>
<keyword evidence="2" id="KW-1133">Transmembrane helix</keyword>
<dbReference type="AlphaFoldDB" id="A0A179HBM9"/>
<dbReference type="PANTHER" id="PTHR37013:SF3">
    <property type="entry name" value="INTEGRAL MEMBRANE PROTEIN (AFU_ORTHOLOGUE AFUA_1G05950)"/>
    <property type="match status" value="1"/>
</dbReference>
<keyword evidence="2" id="KW-0472">Membrane</keyword>
<feature type="transmembrane region" description="Helical" evidence="2">
    <location>
        <begin position="16"/>
        <end position="36"/>
    </location>
</feature>
<dbReference type="EMBL" id="LCWV01000007">
    <property type="protein sequence ID" value="PWI71793.1"/>
    <property type="molecule type" value="Genomic_DNA"/>
</dbReference>
<evidence type="ECO:0000313" key="9">
    <source>
        <dbReference type="Proteomes" id="UP001287286"/>
    </source>
</evidence>
<evidence type="ECO:0000256" key="2">
    <source>
        <dbReference type="SAM" id="Phobius"/>
    </source>
</evidence>
<dbReference type="Pfam" id="PF24802">
    <property type="entry name" value="DUF7703"/>
    <property type="match status" value="1"/>
</dbReference>
<organism evidence="5 7">
    <name type="scientific">Purpureocillium lilacinum</name>
    <name type="common">Paecilomyces lilacinus</name>
    <dbReference type="NCBI Taxonomy" id="33203"/>
    <lineage>
        <taxon>Eukaryota</taxon>
        <taxon>Fungi</taxon>
        <taxon>Dikarya</taxon>
        <taxon>Ascomycota</taxon>
        <taxon>Pezizomycotina</taxon>
        <taxon>Sordariomycetes</taxon>
        <taxon>Hypocreomycetidae</taxon>
        <taxon>Hypocreales</taxon>
        <taxon>Ophiocordycipitaceae</taxon>
        <taxon>Purpureocillium</taxon>
    </lineage>
</organism>
<evidence type="ECO:0000313" key="6">
    <source>
        <dbReference type="EMBL" id="PWI71793.1"/>
    </source>
</evidence>
<evidence type="ECO:0000313" key="7">
    <source>
        <dbReference type="Proteomes" id="UP000078240"/>
    </source>
</evidence>
<feature type="transmembrane region" description="Helical" evidence="2">
    <location>
        <begin position="157"/>
        <end position="178"/>
    </location>
</feature>
<keyword evidence="9" id="KW-1185">Reference proteome</keyword>
<accession>A0A179HBM9</accession>
<feature type="transmembrane region" description="Helical" evidence="2">
    <location>
        <begin position="77"/>
        <end position="101"/>
    </location>
</feature>
<comment type="caution">
    <text evidence="5">The sequence shown here is derived from an EMBL/GenBank/DDBJ whole genome shotgun (WGS) entry which is preliminary data.</text>
</comment>
<feature type="domain" description="DUF7703" evidence="3">
    <location>
        <begin position="21"/>
        <end position="252"/>
    </location>
</feature>
<keyword evidence="2" id="KW-0812">Transmembrane</keyword>
<gene>
    <name evidence="6" type="ORF">PCL_11887</name>
    <name evidence="4" type="ORF">Purlil1_6283</name>
    <name evidence="5" type="ORF">VFPBJ_01766</name>
</gene>
<dbReference type="Proteomes" id="UP001287286">
    <property type="component" value="Unassembled WGS sequence"/>
</dbReference>
<feature type="transmembrane region" description="Helical" evidence="2">
    <location>
        <begin position="113"/>
        <end position="137"/>
    </location>
</feature>
<reference evidence="4" key="4">
    <citation type="submission" date="2023-11" db="EMBL/GenBank/DDBJ databases">
        <authorList>
            <person name="Beijen E."/>
            <person name="Ohm R.A."/>
        </authorList>
    </citation>
    <scope>NUCLEOTIDE SEQUENCE</scope>
    <source>
        <strain evidence="4">CBS 150709</strain>
    </source>
</reference>
<reference evidence="6" key="1">
    <citation type="submission" date="2015-05" db="EMBL/GenBank/DDBJ databases">
        <authorList>
            <person name="Wang D.B."/>
            <person name="Wang M."/>
        </authorList>
    </citation>
    <scope>NUCLEOTIDE SEQUENCE</scope>
    <source>
        <strain evidence="6">36-1</strain>
    </source>
</reference>
<feature type="compositionally biased region" description="Basic and acidic residues" evidence="1">
    <location>
        <begin position="337"/>
        <end position="349"/>
    </location>
</feature>
<protein>
    <submittedName>
        <fullName evidence="5">Integral membrane protein</fullName>
    </submittedName>
</protein>
<reference evidence="5 7" key="3">
    <citation type="submission" date="2016-01" db="EMBL/GenBank/DDBJ databases">
        <title>Biosynthesis of antibiotic leucinostatins and their inhibition on Phytophthora in bio-control Purpureocillium lilacinum.</title>
        <authorList>
            <person name="Wang G."/>
            <person name="Liu Z."/>
            <person name="Lin R."/>
            <person name="Li E."/>
            <person name="Mao Z."/>
            <person name="Ling J."/>
            <person name="Yin W."/>
            <person name="Xie B."/>
        </authorList>
    </citation>
    <scope>NUCLEOTIDE SEQUENCE [LARGE SCALE GENOMIC DNA]</scope>
    <source>
        <strain evidence="5">PLBJ-1</strain>
    </source>
</reference>
<reference evidence="6 8" key="2">
    <citation type="journal article" date="2016" name="Front. Microbiol.">
        <title>Genome and transcriptome sequences reveal the specific parasitism of the nematophagous Purpureocillium lilacinum 36-1.</title>
        <authorList>
            <person name="Xie J."/>
            <person name="Li S."/>
            <person name="Mo C."/>
            <person name="Xiao X."/>
            <person name="Peng D."/>
            <person name="Wang G."/>
            <person name="Xiao Y."/>
        </authorList>
    </citation>
    <scope>NUCLEOTIDE SEQUENCE [LARGE SCALE GENOMIC DNA]</scope>
    <source>
        <strain evidence="6 8">36-1</strain>
    </source>
</reference>
<dbReference type="PANTHER" id="PTHR37013">
    <property type="entry name" value="INTEGRAL MEMBRANE PROTEIN (AFU_ORTHOLOGUE AFUA_1G05950)-RELATED"/>
    <property type="match status" value="1"/>
</dbReference>
<feature type="transmembrane region" description="Helical" evidence="2">
    <location>
        <begin position="199"/>
        <end position="219"/>
    </location>
</feature>
<sequence>MASADGSNNAEGTGKIFTPVVIFIALSLYNVVELNVIIFTTFKSRKSLYFWSFLAATNGIAPHSIGFLLKQLLSPDYFVLFISLVSVGWVLMVTGQSLVLYSRLHLILRNPFYLKLVLGMIITNAIVLHVPIIILMFGANSPQAKIFEFPYSVYEKIQVTVFSLQEILISLIYLKACASFFEVQGALHGSSVRRIRNHLWMVNVVVILLDIPILVLEYANLYVYQTAYKALVYSIKLKLEFRILNQLIEVTKNRDHNSGSHRLNSHRGVGTKDAAAIHMETFKGADGNHGNMSTSQAYAYGSDDGRQLGKAHPDNGVLMTTEIVVHRLKRMDDDSDSADRKSSTGGEHRHGTRRAVDASSKTSSEINLTREY</sequence>
<dbReference type="Proteomes" id="UP000078240">
    <property type="component" value="Unassembled WGS sequence"/>
</dbReference>
<dbReference type="EMBL" id="JAWRVI010000020">
    <property type="protein sequence ID" value="KAK4089294.1"/>
    <property type="molecule type" value="Genomic_DNA"/>
</dbReference>
<reference evidence="4 9" key="5">
    <citation type="journal article" date="2024" name="Microbiol. Resour. Announc.">
        <title>Genome annotations for the ascomycete fungi Trichoderma harzianum, Trichoderma aggressivum, and Purpureocillium lilacinum.</title>
        <authorList>
            <person name="Beijen E.P.W."/>
            <person name="Ohm R.A."/>
        </authorList>
    </citation>
    <scope>NUCLEOTIDE SEQUENCE [LARGE SCALE GENOMIC DNA]</scope>
    <source>
        <strain evidence="4 9">CBS 150709</strain>
    </source>
</reference>
<name>A0A179HBM9_PURLI</name>
<evidence type="ECO:0000259" key="3">
    <source>
        <dbReference type="Pfam" id="PF24802"/>
    </source>
</evidence>
<dbReference type="InterPro" id="IPR056120">
    <property type="entry name" value="DUF7703"/>
</dbReference>
<feature type="transmembrane region" description="Helical" evidence="2">
    <location>
        <begin position="48"/>
        <end position="65"/>
    </location>
</feature>
<evidence type="ECO:0000256" key="1">
    <source>
        <dbReference type="SAM" id="MobiDB-lite"/>
    </source>
</evidence>